<dbReference type="InterPro" id="IPR049805">
    <property type="entry name" value="Lasso_benenodin"/>
</dbReference>
<dbReference type="Pfam" id="PF24178">
    <property type="entry name" value="Subterisin"/>
    <property type="match status" value="1"/>
</dbReference>
<dbReference type="RefSeq" id="WP_137709742.1">
    <property type="nucleotide sequence ID" value="NZ_CP041016.1"/>
</dbReference>
<sequence length="44" mass="4583">MNNINEHEDSVVDLGVASVETKGAALDDSDNIGGQVRQLGIADD</sequence>
<gene>
    <name evidence="1" type="ORF">FIL70_06020</name>
</gene>
<protein>
    <submittedName>
        <fullName evidence="1">Benenodin family lasso peptide</fullName>
    </submittedName>
</protein>
<dbReference type="KEGG" id="sufl:FIL70_06020"/>
<reference evidence="1 2" key="1">
    <citation type="submission" date="2019-06" db="EMBL/GenBank/DDBJ databases">
        <title>Genome organization and adaptive potential of archetypical organophosphate degarding Sphingobium fuliginis ATCC 27551.</title>
        <authorList>
            <person name="Sarwar A."/>
            <person name="Parthasarathy S."/>
            <person name="Singh C."/>
            <person name="Siddavattam D."/>
        </authorList>
    </citation>
    <scope>NUCLEOTIDE SEQUENCE [LARGE SCALE GENOMIC DNA]</scope>
    <source>
        <strain evidence="1 2">ATCC 27551</strain>
    </source>
</reference>
<dbReference type="NCBIfam" id="NF033522">
    <property type="entry name" value="lasso_benenodin"/>
    <property type="match status" value="1"/>
</dbReference>
<proteinExistence type="predicted"/>
<evidence type="ECO:0000313" key="1">
    <source>
        <dbReference type="EMBL" id="QDC36847.1"/>
    </source>
</evidence>
<name>A0A5B8CFU7_SPHSA</name>
<accession>A0A5B8CFU7</accession>
<dbReference type="AlphaFoldDB" id="A0A5B8CFU7"/>
<evidence type="ECO:0000313" key="2">
    <source>
        <dbReference type="Proteomes" id="UP000311469"/>
    </source>
</evidence>
<dbReference type="Proteomes" id="UP000311469">
    <property type="component" value="Chromosome cSF1"/>
</dbReference>
<dbReference type="EMBL" id="CP041016">
    <property type="protein sequence ID" value="QDC36847.1"/>
    <property type="molecule type" value="Genomic_DNA"/>
</dbReference>
<organism evidence="1 2">
    <name type="scientific">Sphingobium fuliginis ATCC 27551</name>
    <dbReference type="NCBI Taxonomy" id="1208342"/>
    <lineage>
        <taxon>Bacteria</taxon>
        <taxon>Pseudomonadati</taxon>
        <taxon>Pseudomonadota</taxon>
        <taxon>Alphaproteobacteria</taxon>
        <taxon>Sphingomonadales</taxon>
        <taxon>Sphingomonadaceae</taxon>
        <taxon>Sphingobium</taxon>
    </lineage>
</organism>